<dbReference type="Proteomes" id="UP000650081">
    <property type="component" value="Unassembled WGS sequence"/>
</dbReference>
<dbReference type="EC" id="3.2.1.4" evidence="8"/>
<evidence type="ECO:0000313" key="12">
    <source>
        <dbReference type="EMBL" id="MBC6996521.1"/>
    </source>
</evidence>
<dbReference type="InterPro" id="IPR001701">
    <property type="entry name" value="Glyco_hydro_9"/>
</dbReference>
<feature type="region of interest" description="Disordered" evidence="9">
    <location>
        <begin position="518"/>
        <end position="541"/>
    </location>
</feature>
<evidence type="ECO:0000256" key="4">
    <source>
        <dbReference type="ARBA" id="ARBA00023295"/>
    </source>
</evidence>
<dbReference type="Gene3D" id="2.60.40.10">
    <property type="entry name" value="Immunoglobulins"/>
    <property type="match status" value="1"/>
</dbReference>
<feature type="compositionally biased region" description="Polar residues" evidence="9">
    <location>
        <begin position="531"/>
        <end position="540"/>
    </location>
</feature>
<keyword evidence="4 6" id="KW-0326">Glycosidase</keyword>
<reference evidence="12" key="1">
    <citation type="submission" date="2020-08" db="EMBL/GenBank/DDBJ databases">
        <title>Lewinella bacteria from marine environments.</title>
        <authorList>
            <person name="Zhong Y."/>
        </authorList>
    </citation>
    <scope>NUCLEOTIDE SEQUENCE</scope>
    <source>
        <strain evidence="12">KCTC 42187</strain>
    </source>
</reference>
<feature type="active site" evidence="6">
    <location>
        <position position="508"/>
    </location>
</feature>
<dbReference type="SUPFAM" id="SSF48208">
    <property type="entry name" value="Six-hairpin glycosidases"/>
    <property type="match status" value="1"/>
</dbReference>
<dbReference type="GO" id="GO:0008810">
    <property type="term" value="F:cellulase activity"/>
    <property type="evidence" value="ECO:0007669"/>
    <property type="project" value="UniProtKB-EC"/>
</dbReference>
<dbReference type="PROSITE" id="PS00698">
    <property type="entry name" value="GH9_3"/>
    <property type="match status" value="1"/>
</dbReference>
<dbReference type="Gene3D" id="1.50.10.10">
    <property type="match status" value="1"/>
</dbReference>
<evidence type="ECO:0000259" key="11">
    <source>
        <dbReference type="Pfam" id="PF02927"/>
    </source>
</evidence>
<dbReference type="InterPro" id="IPR008928">
    <property type="entry name" value="6-hairpin_glycosidase_sf"/>
</dbReference>
<evidence type="ECO:0000256" key="5">
    <source>
        <dbReference type="ARBA" id="ARBA00023326"/>
    </source>
</evidence>
<organism evidence="12 13">
    <name type="scientific">Neolewinella lacunae</name>
    <dbReference type="NCBI Taxonomy" id="1517758"/>
    <lineage>
        <taxon>Bacteria</taxon>
        <taxon>Pseudomonadati</taxon>
        <taxon>Bacteroidota</taxon>
        <taxon>Saprospiria</taxon>
        <taxon>Saprospirales</taxon>
        <taxon>Lewinellaceae</taxon>
        <taxon>Neolewinella</taxon>
    </lineage>
</organism>
<keyword evidence="13" id="KW-1185">Reference proteome</keyword>
<dbReference type="PANTHER" id="PTHR22298">
    <property type="entry name" value="ENDO-1,4-BETA-GLUCANASE"/>
    <property type="match status" value="1"/>
</dbReference>
<dbReference type="SUPFAM" id="SSF81296">
    <property type="entry name" value="E set domains"/>
    <property type="match status" value="1"/>
</dbReference>
<protein>
    <recommendedName>
        <fullName evidence="8">Endoglucanase</fullName>
        <ecNumber evidence="8">3.2.1.4</ecNumber>
    </recommendedName>
</protein>
<dbReference type="EMBL" id="JACSIT010000153">
    <property type="protein sequence ID" value="MBC6996521.1"/>
    <property type="molecule type" value="Genomic_DNA"/>
</dbReference>
<comment type="caution">
    <text evidence="12">The sequence shown here is derived from an EMBL/GenBank/DDBJ whole genome shotgun (WGS) entry which is preliminary data.</text>
</comment>
<dbReference type="InterPro" id="IPR018221">
    <property type="entry name" value="Glyco_hydro_9_His_AS"/>
</dbReference>
<name>A0A923TAH1_9BACT</name>
<evidence type="ECO:0000256" key="7">
    <source>
        <dbReference type="PROSITE-ProRule" id="PRU10060"/>
    </source>
</evidence>
<comment type="catalytic activity">
    <reaction evidence="8">
        <text>Endohydrolysis of (1-&gt;4)-beta-D-glucosidic linkages in cellulose, lichenin and cereal beta-D-glucans.</text>
        <dbReference type="EC" id="3.2.1.4"/>
    </reaction>
</comment>
<dbReference type="InterPro" id="IPR012341">
    <property type="entry name" value="6hp_glycosidase-like_sf"/>
</dbReference>
<feature type="active site" evidence="7">
    <location>
        <position position="553"/>
    </location>
</feature>
<dbReference type="InterPro" id="IPR014756">
    <property type="entry name" value="Ig_E-set"/>
</dbReference>
<dbReference type="InterPro" id="IPR013783">
    <property type="entry name" value="Ig-like_fold"/>
</dbReference>
<evidence type="ECO:0000259" key="10">
    <source>
        <dbReference type="Pfam" id="PF00759"/>
    </source>
</evidence>
<keyword evidence="2 6" id="KW-0378">Hydrolase</keyword>
<evidence type="ECO:0000313" key="13">
    <source>
        <dbReference type="Proteomes" id="UP000650081"/>
    </source>
</evidence>
<evidence type="ECO:0000256" key="3">
    <source>
        <dbReference type="ARBA" id="ARBA00023277"/>
    </source>
</evidence>
<feature type="active site" evidence="7">
    <location>
        <position position="562"/>
    </location>
</feature>
<dbReference type="GO" id="GO:0030245">
    <property type="term" value="P:cellulose catabolic process"/>
    <property type="evidence" value="ECO:0007669"/>
    <property type="project" value="UniProtKB-KW"/>
</dbReference>
<dbReference type="InterPro" id="IPR004197">
    <property type="entry name" value="Cellulase_Ig-like"/>
</dbReference>
<dbReference type="RefSeq" id="WP_187468530.1">
    <property type="nucleotide sequence ID" value="NZ_JACSIT010000153.1"/>
</dbReference>
<keyword evidence="5 6" id="KW-0624">Polysaccharide degradation</keyword>
<dbReference type="PROSITE" id="PS51257">
    <property type="entry name" value="PROKAR_LIPOPROTEIN"/>
    <property type="match status" value="1"/>
</dbReference>
<dbReference type="PROSITE" id="PS00592">
    <property type="entry name" value="GH9_2"/>
    <property type="match status" value="1"/>
</dbReference>
<evidence type="ECO:0000256" key="6">
    <source>
        <dbReference type="PROSITE-ProRule" id="PRU10059"/>
    </source>
</evidence>
<evidence type="ECO:0000256" key="1">
    <source>
        <dbReference type="ARBA" id="ARBA00007072"/>
    </source>
</evidence>
<evidence type="ECO:0000256" key="9">
    <source>
        <dbReference type="SAM" id="MobiDB-lite"/>
    </source>
</evidence>
<sequence length="582" mass="63855">MLLINFRDTSGATTKCRMIALLLGGLFLGGCGTGKPVLPEGRSEHILVNQVGYLPGASAQIILTQRPEGGEFYLMDSSGAARLATLPLALDSLVWPSAGQTVWPQEITAPRAAGHYRFLVPGLGYSAPFAVGDAVYQDPFLASVKALYYQRASTALPERYAGKWQRPLGHPDTAALYHPSSGKEKGTLDSPKGWYDAGDYNKYVVNGAFPLGQYFALYEDIGDPVPDGQLNIPESDNGVSDYLDEMRWEMDWLLTMQDDDGGLFHKLTTKEFEAMVMPHEARRQRYVVGKGTAATLNFAAAAAQGARIFADIDSVYAADLVRRAEMAWAWALLHPAVAYTNPADIKTGEYGDKNFTDEWYWAGAELFVTTGKAPYLAYLRSHPAPLHFKGGSWTSFMGLLGCFSLLRHPEKVPAEIYAPIRMRCLEVADSIAATSLEHPYRLPMTKFAWGSNSDLLNAAMVTAAAYQLSPEQRYLQHITDVVDYVLGKNPTGYSFLTGFGSRSPMFIHHRQSAADGIAEPVPGLLSGGPNSGQQDRQQAQYPPDVAPMKSWVDQQASYASNEIALNWNAPLSYILAWVQVNR</sequence>
<dbReference type="Pfam" id="PF00759">
    <property type="entry name" value="Glyco_hydro_9"/>
    <property type="match status" value="1"/>
</dbReference>
<keyword evidence="3 6" id="KW-0119">Carbohydrate metabolism</keyword>
<evidence type="ECO:0000256" key="8">
    <source>
        <dbReference type="RuleBase" id="RU361166"/>
    </source>
</evidence>
<gene>
    <name evidence="12" type="ORF">H9S92_20280</name>
</gene>
<dbReference type="InterPro" id="IPR033126">
    <property type="entry name" value="Glyco_hydro_9_Asp/Glu_AS"/>
</dbReference>
<proteinExistence type="inferred from homology"/>
<comment type="similarity">
    <text evidence="1 6 8">Belongs to the glycosyl hydrolase 9 (cellulase E) family.</text>
</comment>
<dbReference type="CDD" id="cd02850">
    <property type="entry name" value="E_set_Cellulase_N"/>
    <property type="match status" value="1"/>
</dbReference>
<dbReference type="AlphaFoldDB" id="A0A923TAH1"/>
<accession>A0A923TAH1</accession>
<dbReference type="Pfam" id="PF02927">
    <property type="entry name" value="CelD_N"/>
    <property type="match status" value="1"/>
</dbReference>
<evidence type="ECO:0000256" key="2">
    <source>
        <dbReference type="ARBA" id="ARBA00022801"/>
    </source>
</evidence>
<keyword evidence="8" id="KW-0136">Cellulose degradation</keyword>
<feature type="domain" description="Cellulase Ig-like" evidence="11">
    <location>
        <begin position="43"/>
        <end position="123"/>
    </location>
</feature>
<feature type="domain" description="Glycoside hydrolase family 9" evidence="10">
    <location>
        <begin position="136"/>
        <end position="575"/>
    </location>
</feature>